<dbReference type="PANTHER" id="PTHR43567:SF5">
    <property type="entry name" value="HYPOTHETICAL CYTOSOLIC PROTEIN"/>
    <property type="match status" value="1"/>
</dbReference>
<dbReference type="InterPro" id="IPR012349">
    <property type="entry name" value="Split_barrel_FMN-bd"/>
</dbReference>
<dbReference type="EMBL" id="ABWP01000050">
    <property type="protein sequence ID" value="EEA85146.1"/>
    <property type="molecule type" value="Genomic_DNA"/>
</dbReference>
<dbReference type="HOGENOM" id="CLU_102849_0_0_9"/>
<gene>
    <name evidence="1" type="ORF">CLOHIR_01187</name>
</gene>
<dbReference type="RefSeq" id="WP_006440105.1">
    <property type="nucleotide sequence ID" value="NZ_DS995356.1"/>
</dbReference>
<accession>B6FZ83</accession>
<dbReference type="PANTHER" id="PTHR43567">
    <property type="entry name" value="FLAVOREDOXIN-RELATED-RELATED"/>
    <property type="match status" value="1"/>
</dbReference>
<dbReference type="Gene3D" id="2.30.110.10">
    <property type="entry name" value="Electron Transport, Fmn-binding Protein, Chain A"/>
    <property type="match status" value="1"/>
</dbReference>
<dbReference type="AlphaFoldDB" id="B6FZ83"/>
<reference evidence="1 2" key="2">
    <citation type="submission" date="2008-10" db="EMBL/GenBank/DDBJ databases">
        <title>Draft genome sequence of Clostridium hiranonis (DSM 13275).</title>
        <authorList>
            <person name="Sudarsanam P."/>
            <person name="Ley R."/>
            <person name="Guruge J."/>
            <person name="Turnbaugh P.J."/>
            <person name="Mahowald M."/>
            <person name="Liep D."/>
            <person name="Gordon J."/>
        </authorList>
    </citation>
    <scope>NUCLEOTIDE SEQUENCE [LARGE SCALE GENOMIC DNA]</scope>
    <source>
        <strain evidence="1 2">DSM 13275</strain>
    </source>
</reference>
<organism evidence="1 2">
    <name type="scientific">Peptacetobacter hiranonis (strain DSM 13275 / JCM 10541 / KCTC 15199 / TO-931)</name>
    <name type="common">Clostridium hiranonis</name>
    <dbReference type="NCBI Taxonomy" id="500633"/>
    <lineage>
        <taxon>Bacteria</taxon>
        <taxon>Bacillati</taxon>
        <taxon>Bacillota</taxon>
        <taxon>Clostridia</taxon>
        <taxon>Peptostreptococcales</taxon>
        <taxon>Peptostreptococcaceae</taxon>
        <taxon>Peptacetobacter</taxon>
    </lineage>
</organism>
<dbReference type="SUPFAM" id="SSF50475">
    <property type="entry name" value="FMN-binding split barrel"/>
    <property type="match status" value="1"/>
</dbReference>
<comment type="caution">
    <text evidence="1">The sequence shown here is derived from an EMBL/GenBank/DDBJ whole genome shotgun (WGS) entry which is preliminary data.</text>
</comment>
<protein>
    <recommendedName>
        <fullName evidence="3">Flavin reductase family protein</fullName>
    </recommendedName>
</protein>
<dbReference type="OrthoDB" id="9791490at2"/>
<dbReference type="eggNOG" id="COG1853">
    <property type="taxonomic scope" value="Bacteria"/>
</dbReference>
<sequence>MLKKIDPKELNANPFTLLDNDWALLMAGDKNSFNSMTVSWGGVGVLWRKNVTTVYVRQSRYTKEFMDNSDYYTLTFLKDGFKDKLSLLGTKSGKEIDKMNVEGLNLVELENGFGYEESKLVFVCKKLFKNDLKESQFLVDGLFDECYPDKDDFHTMYIGEIVGCYINE</sequence>
<name>B6FZ83_PEPHT</name>
<dbReference type="InterPro" id="IPR052174">
    <property type="entry name" value="Flavoredoxin"/>
</dbReference>
<evidence type="ECO:0000313" key="2">
    <source>
        <dbReference type="Proteomes" id="UP000003178"/>
    </source>
</evidence>
<proteinExistence type="predicted"/>
<dbReference type="Proteomes" id="UP000003178">
    <property type="component" value="Unassembled WGS sequence"/>
</dbReference>
<evidence type="ECO:0008006" key="3">
    <source>
        <dbReference type="Google" id="ProtNLM"/>
    </source>
</evidence>
<reference evidence="1 2" key="1">
    <citation type="submission" date="2008-09" db="EMBL/GenBank/DDBJ databases">
        <authorList>
            <person name="Fulton L."/>
            <person name="Clifton S."/>
            <person name="Fulton B."/>
            <person name="Xu J."/>
            <person name="Minx P."/>
            <person name="Pepin K.H."/>
            <person name="Johnson M."/>
            <person name="Thiruvilangam P."/>
            <person name="Bhonagiri V."/>
            <person name="Nash W.E."/>
            <person name="Mardis E.R."/>
            <person name="Wilson R.K."/>
        </authorList>
    </citation>
    <scope>NUCLEOTIDE SEQUENCE [LARGE SCALE GENOMIC DNA]</scope>
    <source>
        <strain evidence="1 2">DSM 13275</strain>
    </source>
</reference>
<keyword evidence="2" id="KW-1185">Reference proteome</keyword>
<dbReference type="STRING" id="500633.CLOHIR_01187"/>
<evidence type="ECO:0000313" key="1">
    <source>
        <dbReference type="EMBL" id="EEA85146.1"/>
    </source>
</evidence>